<proteinExistence type="predicted"/>
<name>A0A0R1V357_9LACO</name>
<reference evidence="2 3" key="1">
    <citation type="journal article" date="2015" name="Genome Announc.">
        <title>Expanding the biotechnology potential of lactobacilli through comparative genomics of 213 strains and associated genera.</title>
        <authorList>
            <person name="Sun Z."/>
            <person name="Harris H.M."/>
            <person name="McCann A."/>
            <person name="Guo C."/>
            <person name="Argimon S."/>
            <person name="Zhang W."/>
            <person name="Yang X."/>
            <person name="Jeffery I.B."/>
            <person name="Cooney J.C."/>
            <person name="Kagawa T.F."/>
            <person name="Liu W."/>
            <person name="Song Y."/>
            <person name="Salvetti E."/>
            <person name="Wrobel A."/>
            <person name="Rasinkangas P."/>
            <person name="Parkhill J."/>
            <person name="Rea M.C."/>
            <person name="O'Sullivan O."/>
            <person name="Ritari J."/>
            <person name="Douillard F.P."/>
            <person name="Paul Ross R."/>
            <person name="Yang R."/>
            <person name="Briner A.E."/>
            <person name="Felis G.E."/>
            <person name="de Vos W.M."/>
            <person name="Barrangou R."/>
            <person name="Klaenhammer T.R."/>
            <person name="Caufield P.W."/>
            <person name="Cui Y."/>
            <person name="Zhang H."/>
            <person name="O'Toole P.W."/>
        </authorList>
    </citation>
    <scope>NUCLEOTIDE SEQUENCE [LARGE SCALE GENOMIC DNA]</scope>
    <source>
        <strain evidence="2 3">DSM 16381</strain>
    </source>
</reference>
<dbReference type="EMBL" id="AZFS01000006">
    <property type="protein sequence ID" value="KRL98218.1"/>
    <property type="molecule type" value="Genomic_DNA"/>
</dbReference>
<organism evidence="2 3">
    <name type="scientific">Levilactobacillus hammesii DSM 16381</name>
    <dbReference type="NCBI Taxonomy" id="1423753"/>
    <lineage>
        <taxon>Bacteria</taxon>
        <taxon>Bacillati</taxon>
        <taxon>Bacillota</taxon>
        <taxon>Bacilli</taxon>
        <taxon>Lactobacillales</taxon>
        <taxon>Lactobacillaceae</taxon>
        <taxon>Levilactobacillus</taxon>
    </lineage>
</organism>
<dbReference type="AlphaFoldDB" id="A0A0R1V357"/>
<dbReference type="InterPro" id="IPR051531">
    <property type="entry name" value="N-acetyltransferase"/>
</dbReference>
<dbReference type="PROSITE" id="PS51186">
    <property type="entry name" value="GNAT"/>
    <property type="match status" value="1"/>
</dbReference>
<dbReference type="PANTHER" id="PTHR43792">
    <property type="entry name" value="GNAT FAMILY, PUTATIVE (AFU_ORTHOLOGUE AFUA_3G00765)-RELATED-RELATED"/>
    <property type="match status" value="1"/>
</dbReference>
<dbReference type="Pfam" id="PF13302">
    <property type="entry name" value="Acetyltransf_3"/>
    <property type="match status" value="1"/>
</dbReference>
<dbReference type="SUPFAM" id="SSF55729">
    <property type="entry name" value="Acyl-CoA N-acyltransferases (Nat)"/>
    <property type="match status" value="1"/>
</dbReference>
<evidence type="ECO:0000313" key="3">
    <source>
        <dbReference type="Proteomes" id="UP000051580"/>
    </source>
</evidence>
<sequence length="202" mass="23124">MTVITTQRLILRPFTAADLPEFAALQQDPDVNHFLPWFAPQTTANAMQLLRTQYLDSPAAYQLAVCLRTTNKAIGYINVAADDDHDLGYGMARAFWGQGYMTEAAQALLAHLPVTAYPFLTATHDVLNPKSGAVMQRLGMTYQYTYLEQWQPKNIPVYFRLYLLNRDGNNTRRFDKYWRMHPTHVVEKPPLRVDSEIGQLDD</sequence>
<evidence type="ECO:0000259" key="1">
    <source>
        <dbReference type="PROSITE" id="PS51186"/>
    </source>
</evidence>
<dbReference type="STRING" id="1423753.FD28_GL000016"/>
<dbReference type="OrthoDB" id="9798081at2"/>
<protein>
    <recommendedName>
        <fullName evidence="1">N-acetyltransferase domain-containing protein</fullName>
    </recommendedName>
</protein>
<dbReference type="Gene3D" id="3.40.630.30">
    <property type="match status" value="1"/>
</dbReference>
<gene>
    <name evidence="2" type="ORF">FD28_GL000016</name>
</gene>
<dbReference type="RefSeq" id="WP_057731340.1">
    <property type="nucleotide sequence ID" value="NZ_AZFS01000006.1"/>
</dbReference>
<comment type="caution">
    <text evidence="2">The sequence shown here is derived from an EMBL/GenBank/DDBJ whole genome shotgun (WGS) entry which is preliminary data.</text>
</comment>
<dbReference type="InterPro" id="IPR000182">
    <property type="entry name" value="GNAT_dom"/>
</dbReference>
<feature type="domain" description="N-acetyltransferase" evidence="1">
    <location>
        <begin position="9"/>
        <end position="164"/>
    </location>
</feature>
<dbReference type="InterPro" id="IPR016181">
    <property type="entry name" value="Acyl_CoA_acyltransferase"/>
</dbReference>
<dbReference type="Proteomes" id="UP000051580">
    <property type="component" value="Unassembled WGS sequence"/>
</dbReference>
<dbReference type="GO" id="GO:0016747">
    <property type="term" value="F:acyltransferase activity, transferring groups other than amino-acyl groups"/>
    <property type="evidence" value="ECO:0007669"/>
    <property type="project" value="InterPro"/>
</dbReference>
<dbReference type="PANTHER" id="PTHR43792:SF1">
    <property type="entry name" value="N-ACETYLTRANSFERASE DOMAIN-CONTAINING PROTEIN"/>
    <property type="match status" value="1"/>
</dbReference>
<keyword evidence="3" id="KW-1185">Reference proteome</keyword>
<evidence type="ECO:0000313" key="2">
    <source>
        <dbReference type="EMBL" id="KRL98218.1"/>
    </source>
</evidence>
<dbReference type="PATRIC" id="fig|1423753.3.peg.18"/>
<accession>A0A0R1V357</accession>